<dbReference type="AlphaFoldDB" id="A0A1I7SPN0"/>
<accession>A0A1I7SPN0</accession>
<organism evidence="1 2">
    <name type="scientific">Bursaphelenchus xylophilus</name>
    <name type="common">Pinewood nematode worm</name>
    <name type="synonym">Aphelenchoides xylophilus</name>
    <dbReference type="NCBI Taxonomy" id="6326"/>
    <lineage>
        <taxon>Eukaryota</taxon>
        <taxon>Metazoa</taxon>
        <taxon>Ecdysozoa</taxon>
        <taxon>Nematoda</taxon>
        <taxon>Chromadorea</taxon>
        <taxon>Rhabditida</taxon>
        <taxon>Tylenchina</taxon>
        <taxon>Tylenchomorpha</taxon>
        <taxon>Aphelenchoidea</taxon>
        <taxon>Aphelenchoididae</taxon>
        <taxon>Bursaphelenchus</taxon>
    </lineage>
</organism>
<name>A0A1I7SPN0_BURXY</name>
<evidence type="ECO:0000313" key="1">
    <source>
        <dbReference type="Proteomes" id="UP000095284"/>
    </source>
</evidence>
<proteinExistence type="predicted"/>
<reference evidence="2" key="1">
    <citation type="submission" date="2016-11" db="UniProtKB">
        <authorList>
            <consortium name="WormBaseParasite"/>
        </authorList>
    </citation>
    <scope>IDENTIFICATION</scope>
</reference>
<sequence length="32" mass="3885">MKDFELECSQTAKFHRKDSLKPEEETTPFKFH</sequence>
<evidence type="ECO:0000313" key="2">
    <source>
        <dbReference type="WBParaSite" id="BXY_1502300.1"/>
    </source>
</evidence>
<protein>
    <submittedName>
        <fullName evidence="2">Uncharacterized protein</fullName>
    </submittedName>
</protein>
<dbReference type="Proteomes" id="UP000095284">
    <property type="component" value="Unplaced"/>
</dbReference>
<dbReference type="WBParaSite" id="BXY_1502300.1">
    <property type="protein sequence ID" value="BXY_1502300.1"/>
    <property type="gene ID" value="BXY_1502300"/>
</dbReference>